<dbReference type="GO" id="GO:0005763">
    <property type="term" value="C:mitochondrial small ribosomal subunit"/>
    <property type="evidence" value="ECO:0007669"/>
    <property type="project" value="TreeGrafter"/>
</dbReference>
<evidence type="ECO:0008006" key="11">
    <source>
        <dbReference type="Google" id="ProtNLM"/>
    </source>
</evidence>
<dbReference type="RefSeq" id="XP_013255464.1">
    <property type="nucleotide sequence ID" value="XM_013400010.1"/>
</dbReference>
<evidence type="ECO:0000256" key="8">
    <source>
        <dbReference type="SAM" id="MobiDB-lite"/>
    </source>
</evidence>
<dbReference type="EMBL" id="AMGV01000016">
    <property type="protein sequence ID" value="KEF52874.1"/>
    <property type="molecule type" value="Genomic_DNA"/>
</dbReference>
<evidence type="ECO:0000313" key="9">
    <source>
        <dbReference type="EMBL" id="KEF52874.1"/>
    </source>
</evidence>
<feature type="compositionally biased region" description="Polar residues" evidence="8">
    <location>
        <begin position="865"/>
        <end position="877"/>
    </location>
</feature>
<sequence>MLSRFTTARLCHGCRSDLQVLFERGFCTTRPVLKSHLLRPQWRNRRINLPQPSRPYYATATRLQQDPNAESAPCNPTVADAEPSKNAYTRLEKLAGLERKLDELHRRLYDSVQEAVDEIQPPDVADVKQPINPRNVRDLLVVRAQHLVASLRNSGAPHEQIAREARQIFGETLPEDILSDNEYKIYTRLYGEPIPEEEFFDGEGEELLEPGTTTLLDQDGELVEYVGREDEVVDSEDVENDIEEIEEDNGTNNNIVLSSDGPLPPTLLVSNSQRLEVIAQTVNGQIVEEQELLEEVEDDEDASSRTHPFTTVGKFANDPGNVQLPMDRFVRPVESIMSGFSNKHLKEISEKTFGGPGLPDSALTPRSGRTREQVPIPLSAADHNMGEMEANSFIATLMPPTYAAITSVLVETRKRLGITWLNNLLAKEGGPRVLDAGSGGAGILAWREIVQAHWNALHTSDLTPPAPPRTKSVVLTGSHTLRHRSAELLENTTFIPRLPDYVHIRDAPTLEDDRPASQRKQFDIVIASHSLFGLSQEFERKEHVQNLWSMLSSDGGILIIIEKGIPRGFEAVAAARELLLEECIAVPEGMNTHYSNPTDGNNLASRKTAMIVAPCTNHEQCPMYLIPGKSQGRKDYCSFQQRYTRPNYLQRVIGATDRNHDDVDFSYISVMKGKDLRQKMVTSWQHIQDPLSSPAQSDVPGNSRDYKSLMESVHIGFDNVAPGTTLESPSGQGQGTQQVSTLPGPWNLPRLVLPALKRKQHVIMDVCTPQGKIERWTVPKSFGRQAYHDARKSQWGDLWALGAKTRILRNLRVGESDSKEEKKRRRRSRAKEKAEALREEEEDRRTDDLSQAWDFVPRAERQGRESQANASAKSQPSRPAPKPADDVQTFTFDHSAARAIDPTVQPQPAPVKPSPHTRFEKLTLRKTASSNIGERPSRRQISHAEAEDQLTAEEEAALAQWAEEFNSDILPRGMKTKDRTPRGKSNRFDGRRPKRESFLGRP</sequence>
<comment type="caution">
    <text evidence="9">The sequence shown here is derived from an EMBL/GenBank/DDBJ whole genome shotgun (WGS) entry which is preliminary data.</text>
</comment>
<dbReference type="GO" id="GO:0046872">
    <property type="term" value="F:metal ion binding"/>
    <property type="evidence" value="ECO:0007669"/>
    <property type="project" value="UniProtKB-KW"/>
</dbReference>
<comment type="function">
    <text evidence="7">Mitochondrial ribosome (mitoribosome) assembly factor. Binds at the interface of the head and body domains of the mitochondrial small ribosomal subunit (mt-SSU), occluding the mRNA channel and preventing compaction of the head domain towards the body. Probable inactive methyltransferase: retains the characteristic folding and ability to bind S-adenosyl-L-methionine, but it probably lost its methyltransferase activity.</text>
</comment>
<feature type="compositionally biased region" description="Acidic residues" evidence="8">
    <location>
        <begin position="947"/>
        <end position="956"/>
    </location>
</feature>
<dbReference type="PANTHER" id="PTHR13184">
    <property type="entry name" value="37S RIBOSOMAL PROTEIN S22"/>
    <property type="match status" value="1"/>
</dbReference>
<evidence type="ECO:0000313" key="10">
    <source>
        <dbReference type="Proteomes" id="UP000027920"/>
    </source>
</evidence>
<dbReference type="OrthoDB" id="421327at2759"/>
<evidence type="ECO:0000256" key="6">
    <source>
        <dbReference type="ARBA" id="ARBA00023128"/>
    </source>
</evidence>
<name>A0A072NYD7_9EURO</name>
<dbReference type="PANTHER" id="PTHR13184:SF5">
    <property type="entry name" value="METHYLTRANSFERASE-LIKE PROTEIN 17, MITOCHONDRIAL"/>
    <property type="match status" value="1"/>
</dbReference>
<dbReference type="Proteomes" id="UP000027920">
    <property type="component" value="Unassembled WGS sequence"/>
</dbReference>
<dbReference type="STRING" id="1182545.A0A072NYD7"/>
<evidence type="ECO:0000256" key="7">
    <source>
        <dbReference type="ARBA" id="ARBA00045681"/>
    </source>
</evidence>
<keyword evidence="5" id="KW-0411">Iron-sulfur</keyword>
<evidence type="ECO:0000256" key="4">
    <source>
        <dbReference type="ARBA" id="ARBA00023004"/>
    </source>
</evidence>
<evidence type="ECO:0000256" key="2">
    <source>
        <dbReference type="ARBA" id="ARBA00022723"/>
    </source>
</evidence>
<proteinExistence type="predicted"/>
<dbReference type="AlphaFoldDB" id="A0A072NYD7"/>
<gene>
    <name evidence="9" type="ORF">A1O9_11292</name>
</gene>
<feature type="region of interest" description="Disordered" evidence="8">
    <location>
        <begin position="350"/>
        <end position="370"/>
    </location>
</feature>
<dbReference type="GO" id="GO:0003735">
    <property type="term" value="F:structural constituent of ribosome"/>
    <property type="evidence" value="ECO:0007669"/>
    <property type="project" value="TreeGrafter"/>
</dbReference>
<reference evidence="9 10" key="1">
    <citation type="submission" date="2013-03" db="EMBL/GenBank/DDBJ databases">
        <title>The Genome Sequence of Exophiala aquamarina CBS 119918.</title>
        <authorList>
            <consortium name="The Broad Institute Genomics Platform"/>
            <person name="Cuomo C."/>
            <person name="de Hoog S."/>
            <person name="Gorbushina A."/>
            <person name="Walker B."/>
            <person name="Young S.K."/>
            <person name="Zeng Q."/>
            <person name="Gargeya S."/>
            <person name="Fitzgerald M."/>
            <person name="Haas B."/>
            <person name="Abouelleil A."/>
            <person name="Allen A.W."/>
            <person name="Alvarado L."/>
            <person name="Arachchi H.M."/>
            <person name="Berlin A.M."/>
            <person name="Chapman S.B."/>
            <person name="Gainer-Dewar J."/>
            <person name="Goldberg J."/>
            <person name="Griggs A."/>
            <person name="Gujja S."/>
            <person name="Hansen M."/>
            <person name="Howarth C."/>
            <person name="Imamovic A."/>
            <person name="Ireland A."/>
            <person name="Larimer J."/>
            <person name="McCowan C."/>
            <person name="Murphy C."/>
            <person name="Pearson M."/>
            <person name="Poon T.W."/>
            <person name="Priest M."/>
            <person name="Roberts A."/>
            <person name="Saif S."/>
            <person name="Shea T."/>
            <person name="Sisk P."/>
            <person name="Sykes S."/>
            <person name="Wortman J."/>
            <person name="Nusbaum C."/>
            <person name="Birren B."/>
        </authorList>
    </citation>
    <scope>NUCLEOTIDE SEQUENCE [LARGE SCALE GENOMIC DNA]</scope>
    <source>
        <strain evidence="9 10">CBS 119918</strain>
    </source>
</reference>
<organism evidence="9 10">
    <name type="scientific">Exophiala aquamarina CBS 119918</name>
    <dbReference type="NCBI Taxonomy" id="1182545"/>
    <lineage>
        <taxon>Eukaryota</taxon>
        <taxon>Fungi</taxon>
        <taxon>Dikarya</taxon>
        <taxon>Ascomycota</taxon>
        <taxon>Pezizomycotina</taxon>
        <taxon>Eurotiomycetes</taxon>
        <taxon>Chaetothyriomycetidae</taxon>
        <taxon>Chaetothyriales</taxon>
        <taxon>Herpotrichiellaceae</taxon>
        <taxon>Exophiala</taxon>
    </lineage>
</organism>
<keyword evidence="6" id="KW-0496">Mitochondrion</keyword>
<dbReference type="GO" id="GO:0006412">
    <property type="term" value="P:translation"/>
    <property type="evidence" value="ECO:0007669"/>
    <property type="project" value="InterPro"/>
</dbReference>
<dbReference type="GO" id="GO:0008168">
    <property type="term" value="F:methyltransferase activity"/>
    <property type="evidence" value="ECO:0007669"/>
    <property type="project" value="InterPro"/>
</dbReference>
<keyword evidence="4" id="KW-0408">Iron</keyword>
<dbReference type="GO" id="GO:0051536">
    <property type="term" value="F:iron-sulfur cluster binding"/>
    <property type="evidence" value="ECO:0007669"/>
    <property type="project" value="UniProtKB-KW"/>
</dbReference>
<evidence type="ECO:0000256" key="5">
    <source>
        <dbReference type="ARBA" id="ARBA00023014"/>
    </source>
</evidence>
<dbReference type="InterPro" id="IPR029063">
    <property type="entry name" value="SAM-dependent_MTases_sf"/>
</dbReference>
<keyword evidence="10" id="KW-1185">Reference proteome</keyword>
<feature type="region of interest" description="Disordered" evidence="8">
    <location>
        <begin position="815"/>
        <end position="1002"/>
    </location>
</feature>
<evidence type="ECO:0000256" key="1">
    <source>
        <dbReference type="ARBA" id="ARBA00004173"/>
    </source>
</evidence>
<feature type="region of interest" description="Disordered" evidence="8">
    <location>
        <begin position="722"/>
        <end position="743"/>
    </location>
</feature>
<accession>A0A072NYD7</accession>
<dbReference type="InterPro" id="IPR052571">
    <property type="entry name" value="Mt_RNA_Methyltransferase"/>
</dbReference>
<comment type="subcellular location">
    <subcellularLocation>
        <location evidence="1">Mitochondrion</location>
    </subcellularLocation>
</comment>
<keyword evidence="3" id="KW-0809">Transit peptide</keyword>
<dbReference type="VEuPathDB" id="FungiDB:A1O9_11292"/>
<dbReference type="InterPro" id="IPR015324">
    <property type="entry name" value="Ribosomal_Rsm22-like"/>
</dbReference>
<protein>
    <recommendedName>
        <fullName evidence="11">37S ribosomal protein S22</fullName>
    </recommendedName>
</protein>
<dbReference type="GeneID" id="25286191"/>
<evidence type="ECO:0000256" key="3">
    <source>
        <dbReference type="ARBA" id="ARBA00022946"/>
    </source>
</evidence>
<dbReference type="Pfam" id="PF09243">
    <property type="entry name" value="Rsm22"/>
    <property type="match status" value="1"/>
</dbReference>
<dbReference type="SUPFAM" id="SSF53335">
    <property type="entry name" value="S-adenosyl-L-methionine-dependent methyltransferases"/>
    <property type="match status" value="1"/>
</dbReference>
<feature type="compositionally biased region" description="Basic and acidic residues" evidence="8">
    <location>
        <begin position="831"/>
        <end position="848"/>
    </location>
</feature>
<feature type="compositionally biased region" description="Basic and acidic residues" evidence="8">
    <location>
        <begin position="975"/>
        <end position="1002"/>
    </location>
</feature>
<keyword evidence="2" id="KW-0479">Metal-binding</keyword>
<dbReference type="HOGENOM" id="CLU_007075_1_1_1"/>